<evidence type="ECO:0000256" key="1">
    <source>
        <dbReference type="SAM" id="MobiDB-lite"/>
    </source>
</evidence>
<organism evidence="2 3">
    <name type="scientific">Corynebacterium pelargi</name>
    <dbReference type="NCBI Taxonomy" id="1471400"/>
    <lineage>
        <taxon>Bacteria</taxon>
        <taxon>Bacillati</taxon>
        <taxon>Actinomycetota</taxon>
        <taxon>Actinomycetes</taxon>
        <taxon>Mycobacteriales</taxon>
        <taxon>Corynebacteriaceae</taxon>
        <taxon>Corynebacterium</taxon>
    </lineage>
</organism>
<gene>
    <name evidence="2" type="ORF">CPELA_03020</name>
</gene>
<feature type="compositionally biased region" description="Polar residues" evidence="1">
    <location>
        <begin position="356"/>
        <end position="366"/>
    </location>
</feature>
<reference evidence="2 3" key="1">
    <citation type="submission" date="2019-01" db="EMBL/GenBank/DDBJ databases">
        <authorList>
            <person name="Ruckert C."/>
            <person name="Busche T."/>
            <person name="Kalinowski J."/>
        </authorList>
    </citation>
    <scope>NUCLEOTIDE SEQUENCE [LARGE SCALE GENOMIC DNA]</scope>
    <source>
        <strain evidence="2 3">136/3</strain>
    </source>
</reference>
<evidence type="ECO:0000313" key="3">
    <source>
        <dbReference type="Proteomes" id="UP000288929"/>
    </source>
</evidence>
<dbReference type="EMBL" id="CP035299">
    <property type="protein sequence ID" value="QAU51887.1"/>
    <property type="molecule type" value="Genomic_DNA"/>
</dbReference>
<feature type="region of interest" description="Disordered" evidence="1">
    <location>
        <begin position="338"/>
        <end position="401"/>
    </location>
</feature>
<feature type="region of interest" description="Disordered" evidence="1">
    <location>
        <begin position="460"/>
        <end position="496"/>
    </location>
</feature>
<evidence type="ECO:0000313" key="2">
    <source>
        <dbReference type="EMBL" id="QAU51887.1"/>
    </source>
</evidence>
<name>A0A410W7I6_9CORY</name>
<dbReference type="AlphaFoldDB" id="A0A410W7I6"/>
<dbReference type="OrthoDB" id="4428152at2"/>
<keyword evidence="3" id="KW-1185">Reference proteome</keyword>
<feature type="compositionally biased region" description="Low complexity" evidence="1">
    <location>
        <begin position="338"/>
        <end position="355"/>
    </location>
</feature>
<dbReference type="KEGG" id="cpeg:CPELA_03020"/>
<evidence type="ECO:0008006" key="4">
    <source>
        <dbReference type="Google" id="ProtNLM"/>
    </source>
</evidence>
<protein>
    <recommendedName>
        <fullName evidence="4">PPE family protein</fullName>
    </recommendedName>
</protein>
<dbReference type="Proteomes" id="UP000288929">
    <property type="component" value="Chromosome"/>
</dbReference>
<sequence length="534" mass="52074">MSSAAPALAAFSPVSGLDQLGAQHALVLAGSPGSAASVAKSLSKQVAWLYEALKATASSLGMQNDFVQRAMDVADEGGYVGDMAALFPMRPIPTIPGFSFAPPVMVPATSVEQLVAQFNATNEAGGLEGARQWSQLGAAAANLATSLESVAAQLLASTEGLAFDRAAAKISEVAVTAGNFAANCEVMAASVSSMVGIHQRHLPQVLAAQAQVQAASDPRAKMMAEQSALAQLNPAIAADLPTGMPMIRSLVAPAVAGLGGGIARTGMGVIPGKGKLNTAGLGATGAPSEPLRASVHTPGGSFEAVAAAANEASPQALGDAATKQASVAQAPGQFAQASAQQLGAGAGQPAAPLSATSQPASHSPGATMTGLGTPVQQQSLASGRPSALGNTPGAHSSRRSNHTGAAALGALAAGGAAMGMGGLGGSGLAHAGGYPGGAAGNAVGPRALAGPSAATSPHALAGAGGGGAGASTSGMRGSTGGLTPMMAAQPGGRERRNTKVKGITNAVEKNHNLKMLLGQQEPVVPRVIGAWVRQ</sequence>
<proteinExistence type="predicted"/>
<accession>A0A410W7I6</accession>
<dbReference type="RefSeq" id="WP_128889403.1">
    <property type="nucleotide sequence ID" value="NZ_BMCX01000001.1"/>
</dbReference>